<comment type="caution">
    <text evidence="2">The sequence shown here is derived from an EMBL/GenBank/DDBJ whole genome shotgun (WGS) entry which is preliminary data.</text>
</comment>
<proteinExistence type="predicted"/>
<organism evidence="2 3">
    <name type="scientific">Xanthomonas campestris pv. phaseoli</name>
    <dbReference type="NCBI Taxonomy" id="317013"/>
    <lineage>
        <taxon>Bacteria</taxon>
        <taxon>Pseudomonadati</taxon>
        <taxon>Pseudomonadota</taxon>
        <taxon>Gammaproteobacteria</taxon>
        <taxon>Lysobacterales</taxon>
        <taxon>Lysobacteraceae</taxon>
        <taxon>Xanthomonas</taxon>
    </lineage>
</organism>
<feature type="region of interest" description="Disordered" evidence="1">
    <location>
        <begin position="181"/>
        <end position="200"/>
    </location>
</feature>
<feature type="compositionally biased region" description="Polar residues" evidence="1">
    <location>
        <begin position="184"/>
        <end position="200"/>
    </location>
</feature>
<evidence type="ECO:0000313" key="3">
    <source>
        <dbReference type="Proteomes" id="UP000234345"/>
    </source>
</evidence>
<dbReference type="AlphaFoldDB" id="A0A7Z7IY28"/>
<gene>
    <name evidence="2" type="ORF">XFF6991_30056</name>
</gene>
<dbReference type="EMBL" id="OCZC01000056">
    <property type="protein sequence ID" value="SOO23736.1"/>
    <property type="molecule type" value="Genomic_DNA"/>
</dbReference>
<evidence type="ECO:0000313" key="2">
    <source>
        <dbReference type="EMBL" id="SOO23736.1"/>
    </source>
</evidence>
<sequence length="200" mass="21206">MRRCRPSGARYDGAVLPPLDHLEGSSPEQDVPGRAPDKLEVAGDTESLRAVGGHAFIDVGVLGQLAGEGEARSREERAGPHGVGGAVAVHRQIVEEPVPDGQRPADERHPHPQRAATDATETAPDGVLPFRRVDDPEVWHAVLVMRDRVRDGVATLIPRQRGYPRGLIDGGQVRPCRHQAASLAATTRTSCAPGSGATSP</sequence>
<name>A0A7Z7IY28_XANCH</name>
<feature type="region of interest" description="Disordered" evidence="1">
    <location>
        <begin position="1"/>
        <end position="38"/>
    </location>
</feature>
<reference evidence="2 3" key="1">
    <citation type="submission" date="2017-10" db="EMBL/GenBank/DDBJ databases">
        <authorList>
            <person name="Regsiter A."/>
            <person name="William W."/>
        </authorList>
    </citation>
    <scope>NUCLEOTIDE SEQUENCE [LARGE SCALE GENOMIC DNA]</scope>
    <source>
        <strain evidence="2 3">CFBP6991</strain>
    </source>
</reference>
<dbReference type="Proteomes" id="UP000234345">
    <property type="component" value="Unassembled WGS sequence"/>
</dbReference>
<accession>A0A7Z7IY28</accession>
<evidence type="ECO:0000256" key="1">
    <source>
        <dbReference type="SAM" id="MobiDB-lite"/>
    </source>
</evidence>
<feature type="region of interest" description="Disordered" evidence="1">
    <location>
        <begin position="95"/>
        <end position="129"/>
    </location>
</feature>
<protein>
    <submittedName>
        <fullName evidence="2">Uncharacterized protein</fullName>
    </submittedName>
</protein>